<feature type="binding site" evidence="9">
    <location>
        <position position="156"/>
    </location>
    <ligand>
        <name>Zn(2+)</name>
        <dbReference type="ChEBI" id="CHEBI:29105"/>
    </ligand>
</feature>
<feature type="binding site" evidence="9">
    <location>
        <position position="212"/>
    </location>
    <ligand>
        <name>Zn(2+)</name>
        <dbReference type="ChEBI" id="CHEBI:29105"/>
    </ligand>
</feature>
<dbReference type="Gene3D" id="3.40.1050.10">
    <property type="entry name" value="Carbonic anhydrase"/>
    <property type="match status" value="1"/>
</dbReference>
<comment type="catalytic activity">
    <reaction evidence="8 10">
        <text>hydrogencarbonate + H(+) = CO2 + H2O</text>
        <dbReference type="Rhea" id="RHEA:10748"/>
        <dbReference type="ChEBI" id="CHEBI:15377"/>
        <dbReference type="ChEBI" id="CHEBI:15378"/>
        <dbReference type="ChEBI" id="CHEBI:16526"/>
        <dbReference type="ChEBI" id="CHEBI:17544"/>
        <dbReference type="EC" id="4.2.1.1"/>
    </reaction>
</comment>
<dbReference type="GO" id="GO:0004089">
    <property type="term" value="F:carbonate dehydratase activity"/>
    <property type="evidence" value="ECO:0007669"/>
    <property type="project" value="UniProtKB-UniRule"/>
</dbReference>
<evidence type="ECO:0000256" key="7">
    <source>
        <dbReference type="ARBA" id="ARBA00031969"/>
    </source>
</evidence>
<dbReference type="GO" id="GO:0015976">
    <property type="term" value="P:carbon utilization"/>
    <property type="evidence" value="ECO:0007669"/>
    <property type="project" value="InterPro"/>
</dbReference>
<dbReference type="InterPro" id="IPR001765">
    <property type="entry name" value="Carbonic_anhydrase"/>
</dbReference>
<dbReference type="FunFam" id="3.40.1050.10:FF:000001">
    <property type="entry name" value="Carbonic anhydrase"/>
    <property type="match status" value="1"/>
</dbReference>
<sequence>MRLSVRDPHARSAGSRAAVRLFIGRGTPVTLRASQPSFLSPHPPTALLHIVPRTSTLLSLPAFSATLTSRRLAAQSQHRPFSSSTHRPWIWENIAEMAAEPTPEPNSQALRKYLQQSHDKIFESNKKWAEEQKVKNPEFFEKLSKGQEPDYLWIGCSDSRIPAEAITGLGPGEMFIHRNIANLVCNTDLNVMSVVNYAVRHLHVKHIVVCGHYGCGGVKAAMTPQDLGLLNPWLRNIRDVYRLHEQELDAIEGDKKYDRLVELNVLEQCRNVVKTAAVQGSYKKNGFPIVHGWVFGFQDGRLKDLEINFEKMLEDVQKIYNLTE</sequence>
<dbReference type="PANTHER" id="PTHR11002:SF51">
    <property type="entry name" value="CARBONIC ANHYDRASE"/>
    <property type="match status" value="1"/>
</dbReference>
<dbReference type="Proteomes" id="UP000799779">
    <property type="component" value="Unassembled WGS sequence"/>
</dbReference>
<dbReference type="GO" id="GO:0034599">
    <property type="term" value="P:cellular response to oxidative stress"/>
    <property type="evidence" value="ECO:0007669"/>
    <property type="project" value="TreeGrafter"/>
</dbReference>
<dbReference type="CDD" id="cd00883">
    <property type="entry name" value="beta_CA_cladeA"/>
    <property type="match status" value="1"/>
</dbReference>
<dbReference type="InterPro" id="IPR036874">
    <property type="entry name" value="Carbonic_anhydrase_sf"/>
</dbReference>
<dbReference type="AlphaFoldDB" id="A0A6A5WKZ9"/>
<dbReference type="OrthoDB" id="10248475at2759"/>
<name>A0A6A5WKZ9_9PLEO</name>
<dbReference type="SUPFAM" id="SSF53056">
    <property type="entry name" value="beta-carbonic anhydrase, cab"/>
    <property type="match status" value="1"/>
</dbReference>
<evidence type="ECO:0000313" key="11">
    <source>
        <dbReference type="EMBL" id="KAF1999775.1"/>
    </source>
</evidence>
<evidence type="ECO:0000256" key="5">
    <source>
        <dbReference type="ARBA" id="ARBA00022833"/>
    </source>
</evidence>
<reference evidence="11" key="1">
    <citation type="journal article" date="2020" name="Stud. Mycol.">
        <title>101 Dothideomycetes genomes: a test case for predicting lifestyles and emergence of pathogens.</title>
        <authorList>
            <person name="Haridas S."/>
            <person name="Albert R."/>
            <person name="Binder M."/>
            <person name="Bloem J."/>
            <person name="Labutti K."/>
            <person name="Salamov A."/>
            <person name="Andreopoulos B."/>
            <person name="Baker S."/>
            <person name="Barry K."/>
            <person name="Bills G."/>
            <person name="Bluhm B."/>
            <person name="Cannon C."/>
            <person name="Castanera R."/>
            <person name="Culley D."/>
            <person name="Daum C."/>
            <person name="Ezra D."/>
            <person name="Gonzalez J."/>
            <person name="Henrissat B."/>
            <person name="Kuo A."/>
            <person name="Liang C."/>
            <person name="Lipzen A."/>
            <person name="Lutzoni F."/>
            <person name="Magnuson J."/>
            <person name="Mondo S."/>
            <person name="Nolan M."/>
            <person name="Ohm R."/>
            <person name="Pangilinan J."/>
            <person name="Park H.-J."/>
            <person name="Ramirez L."/>
            <person name="Alfaro M."/>
            <person name="Sun H."/>
            <person name="Tritt A."/>
            <person name="Yoshinaga Y."/>
            <person name="Zwiers L.-H."/>
            <person name="Turgeon B."/>
            <person name="Goodwin S."/>
            <person name="Spatafora J."/>
            <person name="Crous P."/>
            <person name="Grigoriev I."/>
        </authorList>
    </citation>
    <scope>NUCLEOTIDE SEQUENCE</scope>
    <source>
        <strain evidence="11">CBS 123094</strain>
    </source>
</reference>
<feature type="binding site" evidence="9">
    <location>
        <position position="158"/>
    </location>
    <ligand>
        <name>Zn(2+)</name>
        <dbReference type="ChEBI" id="CHEBI:29105"/>
    </ligand>
</feature>
<evidence type="ECO:0000256" key="6">
    <source>
        <dbReference type="ARBA" id="ARBA00023239"/>
    </source>
</evidence>
<comment type="cofactor">
    <cofactor evidence="9">
        <name>Zn(2+)</name>
        <dbReference type="ChEBI" id="CHEBI:29105"/>
    </cofactor>
    <text evidence="9">Binds 1 zinc ion per subunit.</text>
</comment>
<dbReference type="EC" id="4.2.1.1" evidence="2 10"/>
<evidence type="ECO:0000256" key="9">
    <source>
        <dbReference type="PIRSR" id="PIRSR601765-1"/>
    </source>
</evidence>
<evidence type="ECO:0000313" key="12">
    <source>
        <dbReference type="Proteomes" id="UP000799779"/>
    </source>
</evidence>
<keyword evidence="12" id="KW-1185">Reference proteome</keyword>
<feature type="binding site" evidence="9">
    <location>
        <position position="215"/>
    </location>
    <ligand>
        <name>Zn(2+)</name>
        <dbReference type="ChEBI" id="CHEBI:29105"/>
    </ligand>
</feature>
<dbReference type="PANTHER" id="PTHR11002">
    <property type="entry name" value="CARBONIC ANHYDRASE"/>
    <property type="match status" value="1"/>
</dbReference>
<gene>
    <name evidence="11" type="ORF">P154DRAFT_523084</name>
</gene>
<dbReference type="PROSITE" id="PS00704">
    <property type="entry name" value="PROK_CO2_ANHYDRASE_1"/>
    <property type="match status" value="1"/>
</dbReference>
<dbReference type="SMART" id="SM00947">
    <property type="entry name" value="Pro_CA"/>
    <property type="match status" value="1"/>
</dbReference>
<dbReference type="EMBL" id="ML977593">
    <property type="protein sequence ID" value="KAF1999775.1"/>
    <property type="molecule type" value="Genomic_DNA"/>
</dbReference>
<comment type="function">
    <text evidence="10">Reversible hydration of carbon dioxide.</text>
</comment>
<evidence type="ECO:0000256" key="2">
    <source>
        <dbReference type="ARBA" id="ARBA00012925"/>
    </source>
</evidence>
<dbReference type="Pfam" id="PF00484">
    <property type="entry name" value="Pro_CA"/>
    <property type="match status" value="1"/>
</dbReference>
<dbReference type="GO" id="GO:0008270">
    <property type="term" value="F:zinc ion binding"/>
    <property type="evidence" value="ECO:0007669"/>
    <property type="project" value="UniProtKB-UniRule"/>
</dbReference>
<accession>A0A6A5WKZ9</accession>
<dbReference type="GO" id="GO:0071244">
    <property type="term" value="P:cellular response to carbon dioxide"/>
    <property type="evidence" value="ECO:0007669"/>
    <property type="project" value="TreeGrafter"/>
</dbReference>
<keyword evidence="4 9" id="KW-0479">Metal-binding</keyword>
<protein>
    <recommendedName>
        <fullName evidence="3 10">Carbonic anhydrase</fullName>
        <ecNumber evidence="2 10">4.2.1.1</ecNumber>
    </recommendedName>
    <alternativeName>
        <fullName evidence="7 10">Carbonate dehydratase</fullName>
    </alternativeName>
</protein>
<proteinExistence type="inferred from homology"/>
<comment type="similarity">
    <text evidence="1 10">Belongs to the beta-class carbonic anhydrase family.</text>
</comment>
<evidence type="ECO:0000256" key="10">
    <source>
        <dbReference type="RuleBase" id="RU003956"/>
    </source>
</evidence>
<keyword evidence="6 10" id="KW-0456">Lyase</keyword>
<keyword evidence="5 9" id="KW-0862">Zinc</keyword>
<dbReference type="InterPro" id="IPR015892">
    <property type="entry name" value="Carbonic_anhydrase_CS"/>
</dbReference>
<dbReference type="GO" id="GO:0005737">
    <property type="term" value="C:cytoplasm"/>
    <property type="evidence" value="ECO:0007669"/>
    <property type="project" value="TreeGrafter"/>
</dbReference>
<evidence type="ECO:0000256" key="3">
    <source>
        <dbReference type="ARBA" id="ARBA00014628"/>
    </source>
</evidence>
<evidence type="ECO:0000256" key="4">
    <source>
        <dbReference type="ARBA" id="ARBA00022723"/>
    </source>
</evidence>
<evidence type="ECO:0000256" key="1">
    <source>
        <dbReference type="ARBA" id="ARBA00006217"/>
    </source>
</evidence>
<organism evidence="11 12">
    <name type="scientific">Amniculicola lignicola CBS 123094</name>
    <dbReference type="NCBI Taxonomy" id="1392246"/>
    <lineage>
        <taxon>Eukaryota</taxon>
        <taxon>Fungi</taxon>
        <taxon>Dikarya</taxon>
        <taxon>Ascomycota</taxon>
        <taxon>Pezizomycotina</taxon>
        <taxon>Dothideomycetes</taxon>
        <taxon>Pleosporomycetidae</taxon>
        <taxon>Pleosporales</taxon>
        <taxon>Amniculicolaceae</taxon>
        <taxon>Amniculicola</taxon>
    </lineage>
</organism>
<evidence type="ECO:0000256" key="8">
    <source>
        <dbReference type="ARBA" id="ARBA00048348"/>
    </source>
</evidence>